<dbReference type="OrthoDB" id="21400at2157"/>
<dbReference type="RefSeq" id="WP_058370370.1">
    <property type="nucleotide sequence ID" value="NZ_LNTB01000001.1"/>
</dbReference>
<protein>
    <submittedName>
        <fullName evidence="1">Uncharacterized protein</fullName>
    </submittedName>
</protein>
<dbReference type="STRING" id="2309.CF15_02425"/>
<keyword evidence="2" id="KW-1185">Reference proteome</keyword>
<gene>
    <name evidence="1" type="ORF">CF15_02425</name>
</gene>
<dbReference type="EMBL" id="LNTB01000001">
    <property type="protein sequence ID" value="KSW11693.1"/>
    <property type="molecule type" value="Genomic_DNA"/>
</dbReference>
<comment type="caution">
    <text evidence="1">The sequence shown here is derived from an EMBL/GenBank/DDBJ whole genome shotgun (WGS) entry which is preliminary data.</text>
</comment>
<dbReference type="AlphaFoldDB" id="A0A0V8RUL4"/>
<dbReference type="Proteomes" id="UP000053352">
    <property type="component" value="Unassembled WGS sequence"/>
</dbReference>
<evidence type="ECO:0000313" key="2">
    <source>
        <dbReference type="Proteomes" id="UP000053352"/>
    </source>
</evidence>
<proteinExistence type="predicted"/>
<accession>A0A0V8RUL4</accession>
<organism evidence="1 2">
    <name type="scientific">Pyrodictium occultum</name>
    <dbReference type="NCBI Taxonomy" id="2309"/>
    <lineage>
        <taxon>Archaea</taxon>
        <taxon>Thermoproteota</taxon>
        <taxon>Thermoprotei</taxon>
        <taxon>Desulfurococcales</taxon>
        <taxon>Pyrodictiaceae</taxon>
        <taxon>Pyrodictium</taxon>
    </lineage>
</organism>
<sequence>MFALLFAIGLVGIKSSDYRDVSSLKNLEYKAYVTVKGRPVSLSGTYLLRVGDTLFLVKGYGSYAVASRVSGPRFGSDDSYAVFILEGQDGHTKILALYSATTFKTLYGGSPAVSSRIVVEGTYDPALEAVLLDPSTGSRVAGPYSVLLVSKIFEGCHESYKAPAGRVEG</sequence>
<reference evidence="1 2" key="1">
    <citation type="submission" date="2015-11" db="EMBL/GenBank/DDBJ databases">
        <title>Genome sequence of Pyrodictium occultum PL-19, a marine hyperthermophilic archaeon isolated from Volcano, Italy.</title>
        <authorList>
            <person name="Utturkar S."/>
            <person name="Huber H."/>
            <person name="Leptihn S."/>
            <person name="Brown S."/>
            <person name="Stetter K.O."/>
            <person name="Podar M."/>
        </authorList>
    </citation>
    <scope>NUCLEOTIDE SEQUENCE [LARGE SCALE GENOMIC DNA]</scope>
    <source>
        <strain evidence="1 2">PL-19</strain>
    </source>
</reference>
<name>A0A0V8RUL4_PYROC</name>
<evidence type="ECO:0000313" key="1">
    <source>
        <dbReference type="EMBL" id="KSW11693.1"/>
    </source>
</evidence>